<feature type="transmembrane region" description="Helical" evidence="6">
    <location>
        <begin position="238"/>
        <end position="255"/>
    </location>
</feature>
<protein>
    <recommendedName>
        <fullName evidence="7">Amino acid transporter transmembrane domain-containing protein</fullName>
    </recommendedName>
</protein>
<accession>A0A7S4I6J2</accession>
<feature type="transmembrane region" description="Helical" evidence="6">
    <location>
        <begin position="155"/>
        <end position="176"/>
    </location>
</feature>
<feature type="transmembrane region" description="Helical" evidence="6">
    <location>
        <begin position="208"/>
        <end position="232"/>
    </location>
</feature>
<feature type="transmembrane region" description="Helical" evidence="6">
    <location>
        <begin position="439"/>
        <end position="463"/>
    </location>
</feature>
<feature type="compositionally biased region" description="Acidic residues" evidence="5">
    <location>
        <begin position="38"/>
        <end position="54"/>
    </location>
</feature>
<evidence type="ECO:0000256" key="1">
    <source>
        <dbReference type="ARBA" id="ARBA00004141"/>
    </source>
</evidence>
<feature type="region of interest" description="Disordered" evidence="5">
    <location>
        <begin position="38"/>
        <end position="73"/>
    </location>
</feature>
<evidence type="ECO:0000256" key="6">
    <source>
        <dbReference type="SAM" id="Phobius"/>
    </source>
</evidence>
<feature type="transmembrane region" description="Helical" evidence="6">
    <location>
        <begin position="303"/>
        <end position="324"/>
    </location>
</feature>
<evidence type="ECO:0000256" key="2">
    <source>
        <dbReference type="ARBA" id="ARBA00022692"/>
    </source>
</evidence>
<evidence type="ECO:0000256" key="3">
    <source>
        <dbReference type="ARBA" id="ARBA00022989"/>
    </source>
</evidence>
<feature type="transmembrane region" description="Helical" evidence="6">
    <location>
        <begin position="417"/>
        <end position="433"/>
    </location>
</feature>
<name>A0A7S4I6J2_9STRA</name>
<feature type="transmembrane region" description="Helical" evidence="6">
    <location>
        <begin position="475"/>
        <end position="496"/>
    </location>
</feature>
<keyword evidence="4 6" id="KW-0472">Membrane</keyword>
<feature type="transmembrane region" description="Helical" evidence="6">
    <location>
        <begin position="373"/>
        <end position="396"/>
    </location>
</feature>
<dbReference type="GO" id="GO:0005774">
    <property type="term" value="C:vacuolar membrane"/>
    <property type="evidence" value="ECO:0007669"/>
    <property type="project" value="TreeGrafter"/>
</dbReference>
<gene>
    <name evidence="8" type="ORF">OAUR00152_LOCUS8011</name>
</gene>
<evidence type="ECO:0000313" key="8">
    <source>
        <dbReference type="EMBL" id="CAE2220128.1"/>
    </source>
</evidence>
<dbReference type="PANTHER" id="PTHR22950:SF349">
    <property type="entry name" value="AMINO ACID TRANSPORTER TRANSMEMBRANE DOMAIN-CONTAINING PROTEIN"/>
    <property type="match status" value="1"/>
</dbReference>
<reference evidence="8" key="1">
    <citation type="submission" date="2021-01" db="EMBL/GenBank/DDBJ databases">
        <authorList>
            <person name="Corre E."/>
            <person name="Pelletier E."/>
            <person name="Niang G."/>
            <person name="Scheremetjew M."/>
            <person name="Finn R."/>
            <person name="Kale V."/>
            <person name="Holt S."/>
            <person name="Cochrane G."/>
            <person name="Meng A."/>
            <person name="Brown T."/>
            <person name="Cohen L."/>
        </authorList>
    </citation>
    <scope>NUCLEOTIDE SEQUENCE</scope>
    <source>
        <strain evidence="8">Isolate 1302-5</strain>
    </source>
</reference>
<dbReference type="AlphaFoldDB" id="A0A7S4I6J2"/>
<evidence type="ECO:0000256" key="4">
    <source>
        <dbReference type="ARBA" id="ARBA00023136"/>
    </source>
</evidence>
<dbReference type="Pfam" id="PF01490">
    <property type="entry name" value="Aa_trans"/>
    <property type="match status" value="1"/>
</dbReference>
<proteinExistence type="predicted"/>
<keyword evidence="2 6" id="KW-0812">Transmembrane</keyword>
<comment type="subcellular location">
    <subcellularLocation>
        <location evidence="1">Membrane</location>
        <topology evidence="1">Multi-pass membrane protein</topology>
    </subcellularLocation>
</comment>
<feature type="domain" description="Amino acid transporter transmembrane" evidence="7">
    <location>
        <begin position="123"/>
        <end position="495"/>
    </location>
</feature>
<evidence type="ECO:0000256" key="5">
    <source>
        <dbReference type="SAM" id="MobiDB-lite"/>
    </source>
</evidence>
<dbReference type="InterPro" id="IPR013057">
    <property type="entry name" value="AA_transpt_TM"/>
</dbReference>
<dbReference type="EMBL" id="HBKQ01011832">
    <property type="protein sequence ID" value="CAE2220128.1"/>
    <property type="molecule type" value="Transcribed_RNA"/>
</dbReference>
<evidence type="ECO:0000259" key="7">
    <source>
        <dbReference type="Pfam" id="PF01490"/>
    </source>
</evidence>
<keyword evidence="3 6" id="KW-1133">Transmembrane helix</keyword>
<dbReference type="GO" id="GO:0015179">
    <property type="term" value="F:L-amino acid transmembrane transporter activity"/>
    <property type="evidence" value="ECO:0007669"/>
    <property type="project" value="TreeGrafter"/>
</dbReference>
<dbReference type="PANTHER" id="PTHR22950">
    <property type="entry name" value="AMINO ACID TRANSPORTER"/>
    <property type="match status" value="1"/>
</dbReference>
<feature type="transmembrane region" description="Helical" evidence="6">
    <location>
        <begin position="129"/>
        <end position="149"/>
    </location>
</feature>
<feature type="transmembrane region" description="Helical" evidence="6">
    <location>
        <begin position="336"/>
        <end position="361"/>
    </location>
</feature>
<sequence length="508" mass="54564">MTMPINSGTGECDCEGGPALHGESKGVVLEEVIVDSEQNDAAEIDDSSDGEEIEMTALIPGPPDDEINGEHSPKRRGMGLVGVMPRVLLPASPVPHQKRCQDHGDESVISSTSDFSESAVKGTATPRQVAINIFISFVGAGLLGMPYAFSRSGWLLGSITLSAVSFANIYSMMLLVKTRKRLEMKGHTGIRGYGDLGKVVLGPRGEMFVNLCLVISQVGFATAYIIFIAANLERAFDLERLVVCFACVPVLALLVQAQEMKTLSPFSLIADCANLVGLSAVLFQDFEYYHHGETIKAVDWSNLLYVAAVSIYSLEGVALVLPLESSAVDREGFPRLLSKVIMGITLLMVVFGVAGFVAFGSQTQAPITLNLDGSWAIFVQLALCLALYLTYPIMMFPVNDVMEESVLPESVKRPSRQFRIGVVFLTAAVAYSVPDFGKFLGLVGSSICTILGFILPPCVHLLVFGGNEISLWEKIMDTILILFGAILGIFGTYSSVKSLLSGSPSTHA</sequence>
<organism evidence="8">
    <name type="scientific">Odontella aurita</name>
    <dbReference type="NCBI Taxonomy" id="265563"/>
    <lineage>
        <taxon>Eukaryota</taxon>
        <taxon>Sar</taxon>
        <taxon>Stramenopiles</taxon>
        <taxon>Ochrophyta</taxon>
        <taxon>Bacillariophyta</taxon>
        <taxon>Mediophyceae</taxon>
        <taxon>Biddulphiophycidae</taxon>
        <taxon>Eupodiscales</taxon>
        <taxon>Odontellaceae</taxon>
        <taxon>Odontella</taxon>
    </lineage>
</organism>